<evidence type="ECO:0000256" key="5">
    <source>
        <dbReference type="ARBA" id="ARBA00023136"/>
    </source>
</evidence>
<feature type="transmembrane region" description="Helical" evidence="6">
    <location>
        <begin position="151"/>
        <end position="171"/>
    </location>
</feature>
<evidence type="ECO:0000256" key="1">
    <source>
        <dbReference type="ARBA" id="ARBA00004141"/>
    </source>
</evidence>
<evidence type="ECO:0000256" key="2">
    <source>
        <dbReference type="ARBA" id="ARBA00007362"/>
    </source>
</evidence>
<dbReference type="PANTHER" id="PTHR32322:SF2">
    <property type="entry name" value="EAMA DOMAIN-CONTAINING PROTEIN"/>
    <property type="match status" value="1"/>
</dbReference>
<dbReference type="SUPFAM" id="SSF103481">
    <property type="entry name" value="Multidrug resistance efflux transporter EmrE"/>
    <property type="match status" value="2"/>
</dbReference>
<evidence type="ECO:0000259" key="7">
    <source>
        <dbReference type="Pfam" id="PF00892"/>
    </source>
</evidence>
<feature type="domain" description="EamA" evidence="7">
    <location>
        <begin position="9"/>
        <end position="141"/>
    </location>
</feature>
<feature type="transmembrane region" description="Helical" evidence="6">
    <location>
        <begin position="214"/>
        <end position="235"/>
    </location>
</feature>
<reference evidence="8 9" key="1">
    <citation type="submission" date="2023-04" db="EMBL/GenBank/DDBJ databases">
        <title>A long-awaited taxogenomic arrangement of the family Halomonadaceae.</title>
        <authorList>
            <person name="De La Haba R."/>
            <person name="Chuvochina M."/>
            <person name="Wittouck S."/>
            <person name="Arahal D.R."/>
            <person name="Sanchez-Porro C."/>
            <person name="Hugenholtz P."/>
            <person name="Ventosa A."/>
        </authorList>
    </citation>
    <scope>NUCLEOTIDE SEQUENCE [LARGE SCALE GENOMIC DNA]</scope>
    <source>
        <strain evidence="8 9">DSM 18042</strain>
    </source>
</reference>
<feature type="transmembrane region" description="Helical" evidence="6">
    <location>
        <begin position="72"/>
        <end position="91"/>
    </location>
</feature>
<evidence type="ECO:0000256" key="6">
    <source>
        <dbReference type="SAM" id="Phobius"/>
    </source>
</evidence>
<comment type="similarity">
    <text evidence="2">Belongs to the EamA transporter family.</text>
</comment>
<feature type="transmembrane region" description="Helical" evidence="6">
    <location>
        <begin position="247"/>
        <end position="263"/>
    </location>
</feature>
<dbReference type="Pfam" id="PF00892">
    <property type="entry name" value="EamA"/>
    <property type="match status" value="2"/>
</dbReference>
<accession>A0ABU1GF93</accession>
<comment type="subcellular location">
    <subcellularLocation>
        <location evidence="1">Membrane</location>
        <topology evidence="1">Multi-pass membrane protein</topology>
    </subcellularLocation>
</comment>
<evidence type="ECO:0000313" key="9">
    <source>
        <dbReference type="Proteomes" id="UP001269267"/>
    </source>
</evidence>
<feature type="transmembrane region" description="Helical" evidence="6">
    <location>
        <begin position="183"/>
        <end position="202"/>
    </location>
</feature>
<feature type="transmembrane region" description="Helical" evidence="6">
    <location>
        <begin position="126"/>
        <end position="145"/>
    </location>
</feature>
<feature type="domain" description="EamA" evidence="7">
    <location>
        <begin position="152"/>
        <end position="286"/>
    </location>
</feature>
<sequence>MNHFALTGLVVIFSIVWSSAFIAGAIALTDFDPFTLLTLRFLLSAILMLPLCLSCGGFRWTTHGDRIAIRRGLLLGVLNNALYLGLSFAALQTVRPQVVIVIVSCAPLATSLLSAWWGVEPLSPMKLLGAALGLVGVVVISGVASGMPVDVWGILMATGGMLAFASGTVFFRGQGAGLPILQANFWQSIAGAIALLPMAMAFGQPLTVPSTASIVAMTHLVLVVTIGGMSLWLVLIRLSGASTASSYHLLNPFFGVLLAYLILGEPLRVEDFIGVALIVIGLIMTTQASRTGSNLKKR</sequence>
<keyword evidence="9" id="KW-1185">Reference proteome</keyword>
<dbReference type="InterPro" id="IPR037185">
    <property type="entry name" value="EmrE-like"/>
</dbReference>
<evidence type="ECO:0000256" key="3">
    <source>
        <dbReference type="ARBA" id="ARBA00022692"/>
    </source>
</evidence>
<protein>
    <submittedName>
        <fullName evidence="8">DMT family transporter</fullName>
    </submittedName>
</protein>
<dbReference type="EMBL" id="JARWAI010000011">
    <property type="protein sequence ID" value="MDR5876140.1"/>
    <property type="molecule type" value="Genomic_DNA"/>
</dbReference>
<dbReference type="InterPro" id="IPR000620">
    <property type="entry name" value="EamA_dom"/>
</dbReference>
<dbReference type="RefSeq" id="WP_310540581.1">
    <property type="nucleotide sequence ID" value="NZ_JARWAI010000011.1"/>
</dbReference>
<feature type="transmembrane region" description="Helical" evidence="6">
    <location>
        <begin position="37"/>
        <end position="60"/>
    </location>
</feature>
<gene>
    <name evidence="8" type="ORF">QC815_14575</name>
</gene>
<organism evidence="8 9">
    <name type="scientific">Vreelandella gomseomensis</name>
    <dbReference type="NCBI Taxonomy" id="370766"/>
    <lineage>
        <taxon>Bacteria</taxon>
        <taxon>Pseudomonadati</taxon>
        <taxon>Pseudomonadota</taxon>
        <taxon>Gammaproteobacteria</taxon>
        <taxon>Oceanospirillales</taxon>
        <taxon>Halomonadaceae</taxon>
        <taxon>Vreelandella</taxon>
    </lineage>
</organism>
<proteinExistence type="inferred from homology"/>
<keyword evidence="4 6" id="KW-1133">Transmembrane helix</keyword>
<dbReference type="InterPro" id="IPR050638">
    <property type="entry name" value="AA-Vitamin_Transporters"/>
</dbReference>
<name>A0ABU1GF93_9GAMM</name>
<feature type="transmembrane region" description="Helical" evidence="6">
    <location>
        <begin position="269"/>
        <end position="288"/>
    </location>
</feature>
<evidence type="ECO:0000313" key="8">
    <source>
        <dbReference type="EMBL" id="MDR5876140.1"/>
    </source>
</evidence>
<evidence type="ECO:0000256" key="4">
    <source>
        <dbReference type="ARBA" id="ARBA00022989"/>
    </source>
</evidence>
<comment type="caution">
    <text evidence="8">The sequence shown here is derived from an EMBL/GenBank/DDBJ whole genome shotgun (WGS) entry which is preliminary data.</text>
</comment>
<keyword evidence="3 6" id="KW-0812">Transmembrane</keyword>
<dbReference type="PANTHER" id="PTHR32322">
    <property type="entry name" value="INNER MEMBRANE TRANSPORTER"/>
    <property type="match status" value="1"/>
</dbReference>
<dbReference type="Proteomes" id="UP001269267">
    <property type="component" value="Unassembled WGS sequence"/>
</dbReference>
<keyword evidence="5 6" id="KW-0472">Membrane</keyword>
<feature type="transmembrane region" description="Helical" evidence="6">
    <location>
        <begin position="97"/>
        <end position="119"/>
    </location>
</feature>